<dbReference type="InterPro" id="IPR013087">
    <property type="entry name" value="Znf_C2H2_type"/>
</dbReference>
<feature type="compositionally biased region" description="Polar residues" evidence="6">
    <location>
        <begin position="576"/>
        <end position="587"/>
    </location>
</feature>
<organism evidence="8 9">
    <name type="scientific">Allacma fusca</name>
    <dbReference type="NCBI Taxonomy" id="39272"/>
    <lineage>
        <taxon>Eukaryota</taxon>
        <taxon>Metazoa</taxon>
        <taxon>Ecdysozoa</taxon>
        <taxon>Arthropoda</taxon>
        <taxon>Hexapoda</taxon>
        <taxon>Collembola</taxon>
        <taxon>Symphypleona</taxon>
        <taxon>Sminthuridae</taxon>
        <taxon>Allacma</taxon>
    </lineage>
</organism>
<feature type="region of interest" description="Disordered" evidence="6">
    <location>
        <begin position="1"/>
        <end position="28"/>
    </location>
</feature>
<dbReference type="AlphaFoldDB" id="A0A8J2PB43"/>
<feature type="compositionally biased region" description="Basic and acidic residues" evidence="6">
    <location>
        <begin position="139"/>
        <end position="152"/>
    </location>
</feature>
<keyword evidence="3 5" id="KW-0863">Zinc-finger</keyword>
<dbReference type="PROSITE" id="PS50157">
    <property type="entry name" value="ZINC_FINGER_C2H2_2"/>
    <property type="match status" value="2"/>
</dbReference>
<evidence type="ECO:0000256" key="2">
    <source>
        <dbReference type="ARBA" id="ARBA00022737"/>
    </source>
</evidence>
<evidence type="ECO:0000259" key="7">
    <source>
        <dbReference type="PROSITE" id="PS50157"/>
    </source>
</evidence>
<dbReference type="SMART" id="SM00355">
    <property type="entry name" value="ZnF_C2H2"/>
    <property type="match status" value="4"/>
</dbReference>
<evidence type="ECO:0000256" key="4">
    <source>
        <dbReference type="ARBA" id="ARBA00022833"/>
    </source>
</evidence>
<feature type="region of interest" description="Disordered" evidence="6">
    <location>
        <begin position="535"/>
        <end position="611"/>
    </location>
</feature>
<dbReference type="PANTHER" id="PTHR24409">
    <property type="entry name" value="ZINC FINGER PROTEIN 142"/>
    <property type="match status" value="1"/>
</dbReference>
<evidence type="ECO:0000313" key="8">
    <source>
        <dbReference type="EMBL" id="CAG7730431.1"/>
    </source>
</evidence>
<evidence type="ECO:0000256" key="1">
    <source>
        <dbReference type="ARBA" id="ARBA00022723"/>
    </source>
</evidence>
<sequence length="728" mass="82708">MPPKSQPKKMENSSSNEETSKEYSDPGSNLTTKNCLLCDVELEPQNQETREMRFAYRKMLDCLCLFLNLEVPQDKNWDFENDNFPFCPSCTEYLQYLNVFYDQLEVVHTKVSQVVNKIKRKFAKTVRRRTNTSFSVGSPKREREELKRPRDSRTRSFRNLIEITAEDYSPHEESPLPELKPSDMMANHSNSCEVAEAKLDIRREDKESQTQETIVIEDNEAKLDIRREDKESQTQQIIAIEDKECQTVEADEKPSQKDKEKLSVTTQTEIVDTNYSTSDVEELDECAADQLQLLNSGTDIEDGNNELTMKVTLTEYSGDDDNQPNKSDDEIKVTEVPKVSAGSHIELAASIKSSEVSVDSAPTTSLVLPVQPVPACENNDRYTKLVLVPKPSWSIVRTEAGFKYGNIETRSKGSTHICCLCDQTVRYRSQEKLLDHLESEHLGKDHWYPCHYCEETFRLVGQLHKHVRAFHFGKPDKGWNFLCPVCHKRFFSAELFQRHLRIHGINETESNINSRAGLASGEMALVTTDVVEIGSSSDSEPSVKKSLRPRTLQRSKAIALSPEPEVEETSDVVLTDSVSEELTSSDSDIGKKRRKMSRHRKQKRPVKPIQSSPVNVTTIEEISLSQRLLCGGCGCRYFTESEAMIKTIKEHYGHHKQQRALACRICFQCFTSLPEMTSHVRHHFNSGGYDNYMFYCPTDAPESTTTCSTNQSIESPAPVGFQGSEDLA</sequence>
<dbReference type="Proteomes" id="UP000708208">
    <property type="component" value="Unassembled WGS sequence"/>
</dbReference>
<feature type="domain" description="C2H2-type" evidence="7">
    <location>
        <begin position="448"/>
        <end position="476"/>
    </location>
</feature>
<comment type="caution">
    <text evidence="8">The sequence shown here is derived from an EMBL/GenBank/DDBJ whole genome shotgun (WGS) entry which is preliminary data.</text>
</comment>
<feature type="compositionally biased region" description="Basic residues" evidence="6">
    <location>
        <begin position="591"/>
        <end position="606"/>
    </location>
</feature>
<evidence type="ECO:0000256" key="3">
    <source>
        <dbReference type="ARBA" id="ARBA00022771"/>
    </source>
</evidence>
<feature type="domain" description="C2H2-type" evidence="7">
    <location>
        <begin position="481"/>
        <end position="508"/>
    </location>
</feature>
<proteinExistence type="predicted"/>
<name>A0A8J2PB43_9HEXA</name>
<accession>A0A8J2PB43</accession>
<keyword evidence="2" id="KW-0677">Repeat</keyword>
<keyword evidence="4" id="KW-0862">Zinc</keyword>
<reference evidence="8" key="1">
    <citation type="submission" date="2021-06" db="EMBL/GenBank/DDBJ databases">
        <authorList>
            <person name="Hodson N. C."/>
            <person name="Mongue J. A."/>
            <person name="Jaron S. K."/>
        </authorList>
    </citation>
    <scope>NUCLEOTIDE SEQUENCE</scope>
</reference>
<feature type="region of interest" description="Disordered" evidence="6">
    <location>
        <begin position="130"/>
        <end position="152"/>
    </location>
</feature>
<gene>
    <name evidence="8" type="ORF">AFUS01_LOCUS19077</name>
</gene>
<evidence type="ECO:0000256" key="5">
    <source>
        <dbReference type="PROSITE-ProRule" id="PRU00042"/>
    </source>
</evidence>
<keyword evidence="1" id="KW-0479">Metal-binding</keyword>
<evidence type="ECO:0000256" key="6">
    <source>
        <dbReference type="SAM" id="MobiDB-lite"/>
    </source>
</evidence>
<evidence type="ECO:0000313" key="9">
    <source>
        <dbReference type="Proteomes" id="UP000708208"/>
    </source>
</evidence>
<protein>
    <recommendedName>
        <fullName evidence="7">C2H2-type domain-containing protein</fullName>
    </recommendedName>
</protein>
<dbReference type="GO" id="GO:0008270">
    <property type="term" value="F:zinc ion binding"/>
    <property type="evidence" value="ECO:0007669"/>
    <property type="project" value="UniProtKB-KW"/>
</dbReference>
<dbReference type="PROSITE" id="PS00028">
    <property type="entry name" value="ZINC_FINGER_C2H2_1"/>
    <property type="match status" value="3"/>
</dbReference>
<dbReference type="OrthoDB" id="6066510at2759"/>
<keyword evidence="9" id="KW-1185">Reference proteome</keyword>
<dbReference type="EMBL" id="CAJVCH010194190">
    <property type="protein sequence ID" value="CAG7730431.1"/>
    <property type="molecule type" value="Genomic_DNA"/>
</dbReference>